<dbReference type="SUPFAM" id="SSF57701">
    <property type="entry name" value="Zn2/Cys6 DNA-binding domain"/>
    <property type="match status" value="1"/>
</dbReference>
<protein>
    <recommendedName>
        <fullName evidence="6">Zn(2)-C6 fungal-type domain-containing protein</fullName>
    </recommendedName>
</protein>
<comment type="caution">
    <text evidence="7">The sequence shown here is derived from an EMBL/GenBank/DDBJ whole genome shotgun (WGS) entry which is preliminary data.</text>
</comment>
<dbReference type="Gene3D" id="4.10.240.10">
    <property type="entry name" value="Zn(2)-C6 fungal-type DNA-binding domain"/>
    <property type="match status" value="1"/>
</dbReference>
<keyword evidence="1" id="KW-0479">Metal-binding</keyword>
<dbReference type="PANTHER" id="PTHR47660">
    <property type="entry name" value="TRANSCRIPTION FACTOR WITH C2H2 AND ZN(2)-CYS(6) DNA BINDING DOMAIN (EUROFUNG)-RELATED-RELATED"/>
    <property type="match status" value="1"/>
</dbReference>
<proteinExistence type="predicted"/>
<feature type="domain" description="Zn(2)-C6 fungal-type" evidence="6">
    <location>
        <begin position="14"/>
        <end position="44"/>
    </location>
</feature>
<name>A0AAN9YSM7_9PEZI</name>
<dbReference type="Proteomes" id="UP001320420">
    <property type="component" value="Unassembled WGS sequence"/>
</dbReference>
<evidence type="ECO:0000256" key="1">
    <source>
        <dbReference type="ARBA" id="ARBA00022723"/>
    </source>
</evidence>
<dbReference type="Pfam" id="PF00172">
    <property type="entry name" value="Zn_clus"/>
    <property type="match status" value="1"/>
</dbReference>
<gene>
    <name evidence="7" type="ORF">SLS62_005286</name>
</gene>
<sequence>MATSSGSARSRQKSCNACVRSKRRCDKRAPACGRCTKKRYMCVYGGLTDMPHAAFEDATHDPIQLDSPPGPGSDTCGDAPTFDAAGFSTPLDAASLGLANSPTTTLRLDNSLESFLDTLPLVGFEDASWQSSSVLRQQFELPSAPCEQTLTLKDYAGMLDMCDDFQPWQAADPSTGIAYTLGVFKSLHETFAQNNHTPYIHHRLYTSQTPQVILQAFTVCMLYANRTNANRGIILRVLHDHVTRLRASSRVTALTPLEKLARVHALIFYQTIRLFDGDISLGQQAQNDFKLLEAWIGDLLNLRDNLSNCEYLDTPAIRNNPPQSWERWVFAESLRRTVVIGYALESLSEVLRGMNKQKAMGNWALVHRWTLSSHLWNAPDSFEFFQAWGAKPFWVISAFKFEEFVKTGTADDIDDFARWFLTM</sequence>
<accession>A0AAN9YSM7</accession>
<dbReference type="CDD" id="cd00067">
    <property type="entry name" value="GAL4"/>
    <property type="match status" value="1"/>
</dbReference>
<dbReference type="GO" id="GO:0000981">
    <property type="term" value="F:DNA-binding transcription factor activity, RNA polymerase II-specific"/>
    <property type="evidence" value="ECO:0007669"/>
    <property type="project" value="InterPro"/>
</dbReference>
<evidence type="ECO:0000256" key="2">
    <source>
        <dbReference type="ARBA" id="ARBA00022833"/>
    </source>
</evidence>
<keyword evidence="5" id="KW-0539">Nucleus</keyword>
<dbReference type="InterPro" id="IPR036864">
    <property type="entry name" value="Zn2-C6_fun-type_DNA-bd_sf"/>
</dbReference>
<keyword evidence="4" id="KW-0804">Transcription</keyword>
<dbReference type="AlphaFoldDB" id="A0AAN9YSM7"/>
<evidence type="ECO:0000313" key="8">
    <source>
        <dbReference type="Proteomes" id="UP001320420"/>
    </source>
</evidence>
<organism evidence="7 8">
    <name type="scientific">Diatrype stigma</name>
    <dbReference type="NCBI Taxonomy" id="117547"/>
    <lineage>
        <taxon>Eukaryota</taxon>
        <taxon>Fungi</taxon>
        <taxon>Dikarya</taxon>
        <taxon>Ascomycota</taxon>
        <taxon>Pezizomycotina</taxon>
        <taxon>Sordariomycetes</taxon>
        <taxon>Xylariomycetidae</taxon>
        <taxon>Xylariales</taxon>
        <taxon>Diatrypaceae</taxon>
        <taxon>Diatrype</taxon>
    </lineage>
</organism>
<dbReference type="InterPro" id="IPR001138">
    <property type="entry name" value="Zn2Cys6_DnaBD"/>
</dbReference>
<keyword evidence="2" id="KW-0862">Zinc</keyword>
<evidence type="ECO:0000256" key="3">
    <source>
        <dbReference type="ARBA" id="ARBA00023015"/>
    </source>
</evidence>
<dbReference type="GO" id="GO:0008270">
    <property type="term" value="F:zinc ion binding"/>
    <property type="evidence" value="ECO:0007669"/>
    <property type="project" value="InterPro"/>
</dbReference>
<evidence type="ECO:0000313" key="7">
    <source>
        <dbReference type="EMBL" id="KAK7752734.1"/>
    </source>
</evidence>
<keyword evidence="8" id="KW-1185">Reference proteome</keyword>
<keyword evidence="3" id="KW-0805">Transcription regulation</keyword>
<evidence type="ECO:0000256" key="4">
    <source>
        <dbReference type="ARBA" id="ARBA00023163"/>
    </source>
</evidence>
<dbReference type="SMART" id="SM00066">
    <property type="entry name" value="GAL4"/>
    <property type="match status" value="1"/>
</dbReference>
<evidence type="ECO:0000256" key="5">
    <source>
        <dbReference type="ARBA" id="ARBA00023242"/>
    </source>
</evidence>
<reference evidence="7 8" key="1">
    <citation type="submission" date="2024-02" db="EMBL/GenBank/DDBJ databases">
        <title>De novo assembly and annotation of 12 fungi associated with fruit tree decline syndrome in Ontario, Canada.</title>
        <authorList>
            <person name="Sulman M."/>
            <person name="Ellouze W."/>
            <person name="Ilyukhin E."/>
        </authorList>
    </citation>
    <scope>NUCLEOTIDE SEQUENCE [LARGE SCALE GENOMIC DNA]</scope>
    <source>
        <strain evidence="7 8">M11/M66-122</strain>
    </source>
</reference>
<evidence type="ECO:0000259" key="6">
    <source>
        <dbReference type="PROSITE" id="PS50048"/>
    </source>
</evidence>
<dbReference type="PROSITE" id="PS50048">
    <property type="entry name" value="ZN2_CY6_FUNGAL_2"/>
    <property type="match status" value="1"/>
</dbReference>
<dbReference type="EMBL" id="JAKJXP020000035">
    <property type="protein sequence ID" value="KAK7752734.1"/>
    <property type="molecule type" value="Genomic_DNA"/>
</dbReference>